<dbReference type="AlphaFoldDB" id="A0AAJ0U1F5"/>
<accession>A0AAJ0U1F5</accession>
<organism evidence="1 2">
    <name type="scientific">Halochromatium glycolicum</name>
    <dbReference type="NCBI Taxonomy" id="85075"/>
    <lineage>
        <taxon>Bacteria</taxon>
        <taxon>Pseudomonadati</taxon>
        <taxon>Pseudomonadota</taxon>
        <taxon>Gammaproteobacteria</taxon>
        <taxon>Chromatiales</taxon>
        <taxon>Chromatiaceae</taxon>
        <taxon>Halochromatium</taxon>
    </lineage>
</organism>
<sequence length="200" mass="21556">MATQAFDHATARLHSGRMFLTPSAPTARAPLQRLAHELRAAGLLGEARAGAANRYQAGAGLFELIAFTGCAVQLGPESNLPPALEIQLEGPFAIPQRRSGRNARAPRCPVCGKALANWRQQLCDSTSVGQPANSEDSLRCEACSALEPGWAWNWGRHAGYGSLFVALEPVFPGEGQPLPKLFVVLEAIGIGRWHQFYVQE</sequence>
<comment type="caution">
    <text evidence="1">The sequence shown here is derived from an EMBL/GenBank/DDBJ whole genome shotgun (WGS) entry which is preliminary data.</text>
</comment>
<dbReference type="Proteomes" id="UP001296776">
    <property type="component" value="Unassembled WGS sequence"/>
</dbReference>
<reference evidence="1" key="2">
    <citation type="journal article" date="2020" name="Microorganisms">
        <title>Osmotic Adaptation and Compatible Solute Biosynthesis of Phototrophic Bacteria as Revealed from Genome Analyses.</title>
        <authorList>
            <person name="Imhoff J.F."/>
            <person name="Rahn T."/>
            <person name="Kunzel S."/>
            <person name="Keller A."/>
            <person name="Neulinger S.C."/>
        </authorList>
    </citation>
    <scope>NUCLEOTIDE SEQUENCE</scope>
    <source>
        <strain evidence="1">DSM 11080</strain>
    </source>
</reference>
<proteinExistence type="predicted"/>
<gene>
    <name evidence="1" type="ORF">CKO40_00705</name>
</gene>
<evidence type="ECO:0000313" key="2">
    <source>
        <dbReference type="Proteomes" id="UP001296776"/>
    </source>
</evidence>
<dbReference type="RefSeq" id="WP_200343778.1">
    <property type="nucleotide sequence ID" value="NZ_NRSJ01000001.1"/>
</dbReference>
<protein>
    <submittedName>
        <fullName evidence="1">Uncharacterized protein</fullName>
    </submittedName>
</protein>
<reference evidence="1" key="1">
    <citation type="submission" date="2017-08" db="EMBL/GenBank/DDBJ databases">
        <authorList>
            <person name="Imhoff J.F."/>
            <person name="Rahn T."/>
            <person name="Kuenzel S."/>
            <person name="Neulinger S.C."/>
        </authorList>
    </citation>
    <scope>NUCLEOTIDE SEQUENCE</scope>
    <source>
        <strain evidence="1">DSM 11080</strain>
    </source>
</reference>
<dbReference type="EMBL" id="NRSJ01000001">
    <property type="protein sequence ID" value="MBK1703105.1"/>
    <property type="molecule type" value="Genomic_DNA"/>
</dbReference>
<name>A0AAJ0U1F5_9GAMM</name>
<evidence type="ECO:0000313" key="1">
    <source>
        <dbReference type="EMBL" id="MBK1703105.1"/>
    </source>
</evidence>
<keyword evidence="2" id="KW-1185">Reference proteome</keyword>